<dbReference type="SUPFAM" id="SSF88659">
    <property type="entry name" value="Sigma3 and sigma4 domains of RNA polymerase sigma factors"/>
    <property type="match status" value="1"/>
</dbReference>
<dbReference type="SMART" id="SM00421">
    <property type="entry name" value="HTH_LUXR"/>
    <property type="match status" value="1"/>
</dbReference>
<dbReference type="InterPro" id="IPR007627">
    <property type="entry name" value="RNA_pol_sigma70_r2"/>
</dbReference>
<protein>
    <submittedName>
        <fullName evidence="6">RNA polymerase sigma-70 factor</fullName>
    </submittedName>
</protein>
<dbReference type="GO" id="GO:0003677">
    <property type="term" value="F:DNA binding"/>
    <property type="evidence" value="ECO:0007669"/>
    <property type="project" value="InterPro"/>
</dbReference>
<dbReference type="PANTHER" id="PTHR43133">
    <property type="entry name" value="RNA POLYMERASE ECF-TYPE SIGMA FACTO"/>
    <property type="match status" value="1"/>
</dbReference>
<name>A0A4R0MP17_9SPHI</name>
<dbReference type="InterPro" id="IPR013249">
    <property type="entry name" value="RNA_pol_sigma70_r4_t2"/>
</dbReference>
<keyword evidence="3" id="KW-0731">Sigma factor</keyword>
<feature type="domain" description="HTH luxR-type" evidence="5">
    <location>
        <begin position="167"/>
        <end position="221"/>
    </location>
</feature>
<evidence type="ECO:0000256" key="4">
    <source>
        <dbReference type="ARBA" id="ARBA00023163"/>
    </source>
</evidence>
<dbReference type="AlphaFoldDB" id="A0A4R0MP17"/>
<dbReference type="InterPro" id="IPR014284">
    <property type="entry name" value="RNA_pol_sigma-70_dom"/>
</dbReference>
<evidence type="ECO:0000313" key="6">
    <source>
        <dbReference type="EMBL" id="TCC88558.1"/>
    </source>
</evidence>
<accession>A0A4R0MP17</accession>
<dbReference type="InterPro" id="IPR014327">
    <property type="entry name" value="RNA_pol_sigma70_bacteroid"/>
</dbReference>
<dbReference type="Proteomes" id="UP000292884">
    <property type="component" value="Unassembled WGS sequence"/>
</dbReference>
<dbReference type="InterPro" id="IPR013325">
    <property type="entry name" value="RNA_pol_sigma_r2"/>
</dbReference>
<evidence type="ECO:0000256" key="1">
    <source>
        <dbReference type="ARBA" id="ARBA00010641"/>
    </source>
</evidence>
<organism evidence="6 7">
    <name type="scientific">Pedobacter frigiditerrae</name>
    <dbReference type="NCBI Taxonomy" id="2530452"/>
    <lineage>
        <taxon>Bacteria</taxon>
        <taxon>Pseudomonadati</taxon>
        <taxon>Bacteroidota</taxon>
        <taxon>Sphingobacteriia</taxon>
        <taxon>Sphingobacteriales</taxon>
        <taxon>Sphingobacteriaceae</taxon>
        <taxon>Pedobacter</taxon>
    </lineage>
</organism>
<gene>
    <name evidence="6" type="ORF">EZ428_18125</name>
</gene>
<reference evidence="6 7" key="1">
    <citation type="submission" date="2019-02" db="EMBL/GenBank/DDBJ databases">
        <title>Pedobacter sp. RP-1-13 sp. nov., isolated from Arctic soil.</title>
        <authorList>
            <person name="Dahal R.H."/>
        </authorList>
    </citation>
    <scope>NUCLEOTIDE SEQUENCE [LARGE SCALE GENOMIC DNA]</scope>
    <source>
        <strain evidence="6 7">RP-1-13</strain>
    </source>
</reference>
<dbReference type="InterPro" id="IPR000792">
    <property type="entry name" value="Tscrpt_reg_LuxR_C"/>
</dbReference>
<dbReference type="InterPro" id="IPR036388">
    <property type="entry name" value="WH-like_DNA-bd_sf"/>
</dbReference>
<keyword evidence="2" id="KW-0805">Transcription regulation</keyword>
<keyword evidence="7" id="KW-1185">Reference proteome</keyword>
<dbReference type="CDD" id="cd06171">
    <property type="entry name" value="Sigma70_r4"/>
    <property type="match status" value="1"/>
</dbReference>
<dbReference type="Gene3D" id="1.10.10.10">
    <property type="entry name" value="Winged helix-like DNA-binding domain superfamily/Winged helix DNA-binding domain"/>
    <property type="match status" value="1"/>
</dbReference>
<dbReference type="Pfam" id="PF04542">
    <property type="entry name" value="Sigma70_r2"/>
    <property type="match status" value="1"/>
</dbReference>
<dbReference type="NCBIfam" id="TIGR02937">
    <property type="entry name" value="sigma70-ECF"/>
    <property type="match status" value="1"/>
</dbReference>
<comment type="similarity">
    <text evidence="1">Belongs to the sigma-70 factor family. ECF subfamily.</text>
</comment>
<dbReference type="GO" id="GO:0016987">
    <property type="term" value="F:sigma factor activity"/>
    <property type="evidence" value="ECO:0007669"/>
    <property type="project" value="UniProtKB-KW"/>
</dbReference>
<dbReference type="NCBIfam" id="TIGR02985">
    <property type="entry name" value="Sig70_bacteroi1"/>
    <property type="match status" value="1"/>
</dbReference>
<comment type="caution">
    <text evidence="6">The sequence shown here is derived from an EMBL/GenBank/DDBJ whole genome shotgun (WGS) entry which is preliminary data.</text>
</comment>
<evidence type="ECO:0000313" key="7">
    <source>
        <dbReference type="Proteomes" id="UP000292884"/>
    </source>
</evidence>
<proteinExistence type="inferred from homology"/>
<sequence length="223" mass="26041">MYSKPNVNGFDNPINHPTDFAGNIFRESQAENQNAMYGNELLNQNEHLIIEQLANGSNMAFKALFHRHKDRIYRLAMRYLKCDAQAQEVVQDVFMKLWIHREDINRDKPLEAWLYTVGKNNILNKIKRQANVWKAMEQLKKTQNLEDDSMQEKFQYADYGSMLENTLDTLSQKQLEVFTLARKEHLTYVQIADQLKISPLTVKTHMSRALCHIRAVLTPLICA</sequence>
<dbReference type="Pfam" id="PF08281">
    <property type="entry name" value="Sigma70_r4_2"/>
    <property type="match status" value="1"/>
</dbReference>
<keyword evidence="4" id="KW-0804">Transcription</keyword>
<evidence type="ECO:0000256" key="3">
    <source>
        <dbReference type="ARBA" id="ARBA00023082"/>
    </source>
</evidence>
<dbReference type="InterPro" id="IPR039425">
    <property type="entry name" value="RNA_pol_sigma-70-like"/>
</dbReference>
<dbReference type="GO" id="GO:0006352">
    <property type="term" value="P:DNA-templated transcription initiation"/>
    <property type="evidence" value="ECO:0007669"/>
    <property type="project" value="InterPro"/>
</dbReference>
<dbReference type="SUPFAM" id="SSF88946">
    <property type="entry name" value="Sigma2 domain of RNA polymerase sigma factors"/>
    <property type="match status" value="1"/>
</dbReference>
<dbReference type="PANTHER" id="PTHR43133:SF46">
    <property type="entry name" value="RNA POLYMERASE SIGMA-70 FACTOR ECF SUBFAMILY"/>
    <property type="match status" value="1"/>
</dbReference>
<dbReference type="Gene3D" id="1.10.1740.10">
    <property type="match status" value="1"/>
</dbReference>
<dbReference type="EMBL" id="SJSK01000005">
    <property type="protein sequence ID" value="TCC88558.1"/>
    <property type="molecule type" value="Genomic_DNA"/>
</dbReference>
<evidence type="ECO:0000259" key="5">
    <source>
        <dbReference type="SMART" id="SM00421"/>
    </source>
</evidence>
<evidence type="ECO:0000256" key="2">
    <source>
        <dbReference type="ARBA" id="ARBA00023015"/>
    </source>
</evidence>
<dbReference type="InterPro" id="IPR013324">
    <property type="entry name" value="RNA_pol_sigma_r3/r4-like"/>
</dbReference>